<feature type="compositionally biased region" description="Polar residues" evidence="12">
    <location>
        <begin position="408"/>
        <end position="417"/>
    </location>
</feature>
<organism evidence="17 18">
    <name type="scientific">Diacronema lutheri</name>
    <name type="common">Unicellular marine alga</name>
    <name type="synonym">Monochrysis lutheri</name>
    <dbReference type="NCBI Taxonomy" id="2081491"/>
    <lineage>
        <taxon>Eukaryota</taxon>
        <taxon>Haptista</taxon>
        <taxon>Haptophyta</taxon>
        <taxon>Pavlovophyceae</taxon>
        <taxon>Pavlovales</taxon>
        <taxon>Pavlovaceae</taxon>
        <taxon>Diacronema</taxon>
    </lineage>
</organism>
<comment type="subcellular location">
    <subcellularLocation>
        <location evidence="2">Membrane</location>
        <topology evidence="2">Multi-pass membrane protein</topology>
    </subcellularLocation>
</comment>
<dbReference type="CDD" id="cd17546">
    <property type="entry name" value="REC_hyHK_CKI1_RcsC-like"/>
    <property type="match status" value="1"/>
</dbReference>
<evidence type="ECO:0000256" key="11">
    <source>
        <dbReference type="PROSITE-ProRule" id="PRU00169"/>
    </source>
</evidence>
<dbReference type="PROSITE" id="PS50110">
    <property type="entry name" value="RESPONSE_REGULATORY"/>
    <property type="match status" value="1"/>
</dbReference>
<feature type="transmembrane region" description="Helical" evidence="13">
    <location>
        <begin position="241"/>
        <end position="265"/>
    </location>
</feature>
<dbReference type="Gene3D" id="1.20.1070.10">
    <property type="entry name" value="Rhodopsin 7-helix transmembrane proteins"/>
    <property type="match status" value="1"/>
</dbReference>
<dbReference type="InterPro" id="IPR003594">
    <property type="entry name" value="HATPase_dom"/>
</dbReference>
<dbReference type="EC" id="2.7.13.3" evidence="4"/>
<feature type="transmembrane region" description="Helical" evidence="13">
    <location>
        <begin position="114"/>
        <end position="133"/>
    </location>
</feature>
<dbReference type="InterPro" id="IPR011006">
    <property type="entry name" value="CheY-like_superfamily"/>
</dbReference>
<dbReference type="SMART" id="SM00388">
    <property type="entry name" value="HisKA"/>
    <property type="match status" value="1"/>
</dbReference>
<accession>A0A8J5XMT6</accession>
<feature type="domain" description="Histidine kinase" evidence="15">
    <location>
        <begin position="515"/>
        <end position="774"/>
    </location>
</feature>
<dbReference type="Gene3D" id="1.10.287.130">
    <property type="match status" value="1"/>
</dbReference>
<dbReference type="InterPro" id="IPR003661">
    <property type="entry name" value="HisK_dim/P_dom"/>
</dbReference>
<feature type="transmembrane region" description="Helical" evidence="13">
    <location>
        <begin position="180"/>
        <end position="198"/>
    </location>
</feature>
<dbReference type="InterPro" id="IPR036097">
    <property type="entry name" value="HisK_dim/P_sf"/>
</dbReference>
<dbReference type="SUPFAM" id="SSF81321">
    <property type="entry name" value="Family A G protein-coupled receptor-like"/>
    <property type="match status" value="1"/>
</dbReference>
<dbReference type="Pfam" id="PF01036">
    <property type="entry name" value="Bac_rhodopsin"/>
    <property type="match status" value="1"/>
</dbReference>
<dbReference type="EMBL" id="JAGTXO010000008">
    <property type="protein sequence ID" value="KAG8466379.1"/>
    <property type="molecule type" value="Genomic_DNA"/>
</dbReference>
<dbReference type="PANTHER" id="PTHR43047:SF72">
    <property type="entry name" value="OSMOSENSING HISTIDINE PROTEIN KINASE SLN1"/>
    <property type="match status" value="1"/>
</dbReference>
<feature type="chain" id="PRO_5035284791" description="histidine kinase" evidence="14">
    <location>
        <begin position="25"/>
        <end position="1133"/>
    </location>
</feature>
<feature type="domain" description="Response regulatory" evidence="16">
    <location>
        <begin position="836"/>
        <end position="960"/>
    </location>
</feature>
<evidence type="ECO:0000256" key="12">
    <source>
        <dbReference type="SAM" id="MobiDB-lite"/>
    </source>
</evidence>
<evidence type="ECO:0000256" key="8">
    <source>
        <dbReference type="ARBA" id="ARBA00022777"/>
    </source>
</evidence>
<proteinExistence type="inferred from homology"/>
<keyword evidence="18" id="KW-1185">Reference proteome</keyword>
<feature type="transmembrane region" description="Helical" evidence="13">
    <location>
        <begin position="204"/>
        <end position="229"/>
    </location>
</feature>
<dbReference type="SMART" id="SM00448">
    <property type="entry name" value="REC"/>
    <property type="match status" value="1"/>
</dbReference>
<dbReference type="Gene3D" id="3.30.450.20">
    <property type="entry name" value="PAS domain"/>
    <property type="match status" value="1"/>
</dbReference>
<dbReference type="Pfam" id="PF02518">
    <property type="entry name" value="HATPase_c"/>
    <property type="match status" value="1"/>
</dbReference>
<dbReference type="Pfam" id="PF00512">
    <property type="entry name" value="HisKA"/>
    <property type="match status" value="1"/>
</dbReference>
<comment type="similarity">
    <text evidence="3">Belongs to the archaeal/bacterial/fungal opsin family.</text>
</comment>
<keyword evidence="8" id="KW-0418">Kinase</keyword>
<dbReference type="PRINTS" id="PR00344">
    <property type="entry name" value="BCTRLSENSOR"/>
</dbReference>
<feature type="compositionally biased region" description="Low complexity" evidence="12">
    <location>
        <begin position="435"/>
        <end position="457"/>
    </location>
</feature>
<evidence type="ECO:0000256" key="1">
    <source>
        <dbReference type="ARBA" id="ARBA00000085"/>
    </source>
</evidence>
<dbReference type="InterPro" id="IPR001789">
    <property type="entry name" value="Sig_transdc_resp-reg_receiver"/>
</dbReference>
<feature type="signal peptide" evidence="14">
    <location>
        <begin position="1"/>
        <end position="24"/>
    </location>
</feature>
<evidence type="ECO:0000259" key="16">
    <source>
        <dbReference type="PROSITE" id="PS50110"/>
    </source>
</evidence>
<dbReference type="AlphaFoldDB" id="A0A8J5XMT6"/>
<dbReference type="CDD" id="cd00082">
    <property type="entry name" value="HisKA"/>
    <property type="match status" value="1"/>
</dbReference>
<gene>
    <name evidence="17" type="ORF">KFE25_002135</name>
</gene>
<dbReference type="Proteomes" id="UP000751190">
    <property type="component" value="Unassembled WGS sequence"/>
</dbReference>
<feature type="transmembrane region" description="Helical" evidence="13">
    <location>
        <begin position="84"/>
        <end position="107"/>
    </location>
</feature>
<keyword evidence="6" id="KW-0808">Transferase</keyword>
<feature type="region of interest" description="Disordered" evidence="12">
    <location>
        <begin position="408"/>
        <end position="457"/>
    </location>
</feature>
<keyword evidence="14" id="KW-0732">Signal</keyword>
<comment type="caution">
    <text evidence="17">The sequence shown here is derived from an EMBL/GenBank/DDBJ whole genome shotgun (WGS) entry which is preliminary data.</text>
</comment>
<dbReference type="SUPFAM" id="SSF55874">
    <property type="entry name" value="ATPase domain of HSP90 chaperone/DNA topoisomerase II/histidine kinase"/>
    <property type="match status" value="1"/>
</dbReference>
<evidence type="ECO:0000256" key="7">
    <source>
        <dbReference type="ARBA" id="ARBA00022692"/>
    </source>
</evidence>
<evidence type="ECO:0000259" key="15">
    <source>
        <dbReference type="PROSITE" id="PS50109"/>
    </source>
</evidence>
<dbReference type="InterPro" id="IPR005467">
    <property type="entry name" value="His_kinase_dom"/>
</dbReference>
<dbReference type="SMART" id="SM00387">
    <property type="entry name" value="HATPase_c"/>
    <property type="match status" value="1"/>
</dbReference>
<dbReference type="SUPFAM" id="SSF47384">
    <property type="entry name" value="Homodimeric domain of signal transducing histidine kinase"/>
    <property type="match status" value="1"/>
</dbReference>
<dbReference type="PROSITE" id="PS50109">
    <property type="entry name" value="HIS_KIN"/>
    <property type="match status" value="1"/>
</dbReference>
<keyword evidence="10 13" id="KW-0472">Membrane</keyword>
<reference evidence="17" key="1">
    <citation type="submission" date="2021-05" db="EMBL/GenBank/DDBJ databases">
        <title>The genome of the haptophyte Pavlova lutheri (Diacronema luteri, Pavlovales) - a model for lipid biosynthesis in eukaryotic algae.</title>
        <authorList>
            <person name="Hulatt C.J."/>
            <person name="Posewitz M.C."/>
        </authorList>
    </citation>
    <scope>NUCLEOTIDE SEQUENCE</scope>
    <source>
        <strain evidence="17">NIVA-4/92</strain>
    </source>
</reference>
<keyword evidence="5 11" id="KW-0597">Phosphoprotein</keyword>
<evidence type="ECO:0000256" key="5">
    <source>
        <dbReference type="ARBA" id="ARBA00022553"/>
    </source>
</evidence>
<protein>
    <recommendedName>
        <fullName evidence="4">histidine kinase</fullName>
        <ecNumber evidence="4">2.7.13.3</ecNumber>
    </recommendedName>
</protein>
<evidence type="ECO:0000256" key="3">
    <source>
        <dbReference type="ARBA" id="ARBA00008130"/>
    </source>
</evidence>
<comment type="catalytic activity">
    <reaction evidence="1">
        <text>ATP + protein L-histidine = ADP + protein N-phospho-L-histidine.</text>
        <dbReference type="EC" id="2.7.13.3"/>
    </reaction>
</comment>
<dbReference type="GO" id="GO:0005886">
    <property type="term" value="C:plasma membrane"/>
    <property type="evidence" value="ECO:0007669"/>
    <property type="project" value="TreeGrafter"/>
</dbReference>
<dbReference type="Gene3D" id="3.40.50.2300">
    <property type="match status" value="1"/>
</dbReference>
<evidence type="ECO:0000313" key="17">
    <source>
        <dbReference type="EMBL" id="KAG8466379.1"/>
    </source>
</evidence>
<evidence type="ECO:0000256" key="14">
    <source>
        <dbReference type="SAM" id="SignalP"/>
    </source>
</evidence>
<keyword evidence="7 13" id="KW-0812">Transmembrane</keyword>
<evidence type="ECO:0000256" key="10">
    <source>
        <dbReference type="ARBA" id="ARBA00023136"/>
    </source>
</evidence>
<evidence type="ECO:0000256" key="13">
    <source>
        <dbReference type="SAM" id="Phobius"/>
    </source>
</evidence>
<evidence type="ECO:0000256" key="6">
    <source>
        <dbReference type="ARBA" id="ARBA00022679"/>
    </source>
</evidence>
<sequence length="1133" mass="120004">MPHGEVLLPAVLLVLAVATSPVVALIGAYAPDARAQRLLDCVSHPAWVIGSFAVCEKLLDLLGRSPHLGTIGMVSAPLDESDSYASSLAVAMFIAIIMVDCVLFVLWPEILHSSLSVLCGLTINCIACCSYVVKMAHGQISIADISGQRLSLTRYIVWHHTISLMCVLLNSLTKVRPQQACARLLLAFVTIEAGFAGSVDVRCIPLSVGLILLSQGSLSKLCVLLFHSLRESPSFAWQRSVVGMFVFTTWHIFPVIWLVVALGVAPAAVEFRMYTVADVLSKLLITTTMLQGHVKVASDKLVDDFTHVKAERQVMEDDLHEMIASAAVPIIVTNSLGEITVWNRQVADRSRVKPDAAHGEPLWALHKLSPASSAGCRRALEEILSPPGRDAAKTARTSVSFELRFEHTQASASTSDEPASVASDSAGGAGGSFGGSSSAHASSGTVGSGSGKSSSRGSTTLLLVTASVTRNAEGRTVGLVCLCADMTAEVERMMAEASRAQIEAVNDAKDKFLACMSHEMRTPLSALIGLLQLINQKADVEWSHEVLAPFIRSSLRSAEHLCVLVSDVLDVSKVQQGRLALNAREFDLREMVDAVHGRCRHVLSAIELRQQHVELLVTVQPDGAGALRVLTGDDARIQQVLTNLGTNAIKYTLHGSVRLDVSVTPLDPARAAELGLDVQAAEYAPRACVPVELCASVCDTGIGIPHNALTRIFELFETAMGDAALPNGGQGLSSASGIGLTICKELVKAMGGTLTVESSLGAGSTFTFKLATLGFYDGPVASAPLGALPHLPPMRACDMVQQARENGTSEPQSPCACRPPDECGPDARSAPGAPGRLLLVEDDEMNRVVIAMFLDGHRVTEAHNGLEAIASAFRELRSADGVDMIVMDINMPMLTGRQASQLIRLMQYGVEPWAAHIPIVALTANAMDAEMRKSIDAGMSACLTKPVPHQSLVQLVAQSLGSCRQVDYRARSAAHGCVAAAGARHGAARGANARSEDQHAHIEASIPLLRELATLLVAALQHDFGVRVELPERTATLLGCLAWAVDLLGDALAARAIDKLLDECAGLATDELGARAKAMLAMHARAWLDFDGARQAGGCGAGAAGDGTNGVASDCRVQARYGSSRDVLAWTES</sequence>
<feature type="modified residue" description="4-aspartylphosphate" evidence="11">
    <location>
        <position position="888"/>
    </location>
</feature>
<dbReference type="InterPro" id="IPR004358">
    <property type="entry name" value="Sig_transdc_His_kin-like_C"/>
</dbReference>
<dbReference type="OrthoDB" id="60033at2759"/>
<dbReference type="Pfam" id="PF00072">
    <property type="entry name" value="Response_reg"/>
    <property type="match status" value="1"/>
</dbReference>
<dbReference type="SUPFAM" id="SSF52172">
    <property type="entry name" value="CheY-like"/>
    <property type="match status" value="1"/>
</dbReference>
<dbReference type="InterPro" id="IPR001425">
    <property type="entry name" value="Arc/bac/fun_rhodopsins"/>
</dbReference>
<keyword evidence="9 13" id="KW-1133">Transmembrane helix</keyword>
<dbReference type="GO" id="GO:0000155">
    <property type="term" value="F:phosphorelay sensor kinase activity"/>
    <property type="evidence" value="ECO:0007669"/>
    <property type="project" value="InterPro"/>
</dbReference>
<evidence type="ECO:0000313" key="18">
    <source>
        <dbReference type="Proteomes" id="UP000751190"/>
    </source>
</evidence>
<dbReference type="Gene3D" id="3.30.565.10">
    <property type="entry name" value="Histidine kinase-like ATPase, C-terminal domain"/>
    <property type="match status" value="1"/>
</dbReference>
<dbReference type="GO" id="GO:0009927">
    <property type="term" value="F:histidine phosphotransfer kinase activity"/>
    <property type="evidence" value="ECO:0007669"/>
    <property type="project" value="TreeGrafter"/>
</dbReference>
<name>A0A8J5XMT6_DIALT</name>
<evidence type="ECO:0000256" key="4">
    <source>
        <dbReference type="ARBA" id="ARBA00012438"/>
    </source>
</evidence>
<feature type="transmembrane region" description="Helical" evidence="13">
    <location>
        <begin position="153"/>
        <end position="173"/>
    </location>
</feature>
<evidence type="ECO:0000256" key="9">
    <source>
        <dbReference type="ARBA" id="ARBA00022989"/>
    </source>
</evidence>
<dbReference type="PANTHER" id="PTHR43047">
    <property type="entry name" value="TWO-COMPONENT HISTIDINE PROTEIN KINASE"/>
    <property type="match status" value="1"/>
</dbReference>
<evidence type="ECO:0000256" key="2">
    <source>
        <dbReference type="ARBA" id="ARBA00004141"/>
    </source>
</evidence>
<dbReference type="InterPro" id="IPR036890">
    <property type="entry name" value="HATPase_C_sf"/>
</dbReference>